<feature type="chain" id="PRO_5046204862" evidence="4">
    <location>
        <begin position="18"/>
        <end position="557"/>
    </location>
</feature>
<evidence type="ECO:0000256" key="3">
    <source>
        <dbReference type="ARBA" id="ARBA00022729"/>
    </source>
</evidence>
<comment type="subcellular location">
    <subcellularLocation>
        <location evidence="1">Secreted</location>
    </subcellularLocation>
</comment>
<name>A0ABW5JBS3_9BACT</name>
<dbReference type="SMART" id="SM00710">
    <property type="entry name" value="PbH1"/>
    <property type="match status" value="8"/>
</dbReference>
<protein>
    <submittedName>
        <fullName evidence="5">Choice-of-anchor Q domain-containing protein</fullName>
    </submittedName>
</protein>
<dbReference type="InterPro" id="IPR012334">
    <property type="entry name" value="Pectin_lyas_fold"/>
</dbReference>
<dbReference type="InterPro" id="IPR059226">
    <property type="entry name" value="Choice_anch_Q_dom"/>
</dbReference>
<dbReference type="Gene3D" id="2.160.20.10">
    <property type="entry name" value="Single-stranded right-handed beta-helix, Pectin lyase-like"/>
    <property type="match status" value="1"/>
</dbReference>
<gene>
    <name evidence="5" type="ORF">ACFSR2_19280</name>
</gene>
<dbReference type="InterPro" id="IPR052052">
    <property type="entry name" value="Polysaccharide_Lyase_9"/>
</dbReference>
<dbReference type="EMBL" id="JBHULC010000027">
    <property type="protein sequence ID" value="MFD2523048.1"/>
    <property type="molecule type" value="Genomic_DNA"/>
</dbReference>
<evidence type="ECO:0000256" key="1">
    <source>
        <dbReference type="ARBA" id="ARBA00004613"/>
    </source>
</evidence>
<keyword evidence="3 4" id="KW-0732">Signal</keyword>
<dbReference type="PANTHER" id="PTHR40088">
    <property type="entry name" value="PECTATE LYASE (EUROFUNG)"/>
    <property type="match status" value="1"/>
</dbReference>
<evidence type="ECO:0000313" key="5">
    <source>
        <dbReference type="EMBL" id="MFD2523048.1"/>
    </source>
</evidence>
<evidence type="ECO:0000256" key="2">
    <source>
        <dbReference type="ARBA" id="ARBA00022525"/>
    </source>
</evidence>
<dbReference type="SUPFAM" id="SSF51126">
    <property type="entry name" value="Pectin lyase-like"/>
    <property type="match status" value="1"/>
</dbReference>
<evidence type="ECO:0000313" key="6">
    <source>
        <dbReference type="Proteomes" id="UP001597510"/>
    </source>
</evidence>
<accession>A0ABW5JBS3</accession>
<dbReference type="NCBIfam" id="NF041518">
    <property type="entry name" value="choice_anch_Q"/>
    <property type="match status" value="1"/>
</dbReference>
<comment type="caution">
    <text evidence="5">The sequence shown here is derived from an EMBL/GenBank/DDBJ whole genome shotgun (WGS) entry which is preliminary data.</text>
</comment>
<dbReference type="Proteomes" id="UP001597510">
    <property type="component" value="Unassembled WGS sequence"/>
</dbReference>
<reference evidence="6" key="1">
    <citation type="journal article" date="2019" name="Int. J. Syst. Evol. Microbiol.">
        <title>The Global Catalogue of Microorganisms (GCM) 10K type strain sequencing project: providing services to taxonomists for standard genome sequencing and annotation.</title>
        <authorList>
            <consortium name="The Broad Institute Genomics Platform"/>
            <consortium name="The Broad Institute Genome Sequencing Center for Infectious Disease"/>
            <person name="Wu L."/>
            <person name="Ma J."/>
        </authorList>
    </citation>
    <scope>NUCLEOTIDE SEQUENCE [LARGE SCALE GENOMIC DNA]</scope>
    <source>
        <strain evidence="6">KCTC 52344</strain>
    </source>
</reference>
<dbReference type="RefSeq" id="WP_340240065.1">
    <property type="nucleotide sequence ID" value="NZ_JBBEWC010000018.1"/>
</dbReference>
<dbReference type="PANTHER" id="PTHR40088:SF2">
    <property type="entry name" value="SECRETED SUGAR HYDROLASE"/>
    <property type="match status" value="1"/>
</dbReference>
<keyword evidence="6" id="KW-1185">Reference proteome</keyword>
<dbReference type="InterPro" id="IPR011050">
    <property type="entry name" value="Pectin_lyase_fold/virulence"/>
</dbReference>
<feature type="signal peptide" evidence="4">
    <location>
        <begin position="1"/>
        <end position="17"/>
    </location>
</feature>
<dbReference type="InterPro" id="IPR006626">
    <property type="entry name" value="PbH1"/>
</dbReference>
<keyword evidence="2" id="KW-0964">Secreted</keyword>
<organism evidence="5 6">
    <name type="scientific">Emticicia soli</name>
    <dbReference type="NCBI Taxonomy" id="2027878"/>
    <lineage>
        <taxon>Bacteria</taxon>
        <taxon>Pseudomonadati</taxon>
        <taxon>Bacteroidota</taxon>
        <taxon>Cytophagia</taxon>
        <taxon>Cytophagales</taxon>
        <taxon>Leadbetterellaceae</taxon>
        <taxon>Emticicia</taxon>
    </lineage>
</organism>
<sequence length="557" mass="60292">MKTLLLVLLTFSVAAQTNLYVNVSAPGGGNGTFASPYNTIQTAINAATPNSYTIINIRGGTYRENLWIEKSGTSSGYLTIKPYLNEVVRLDGTNQTSKEALIIQSASYVRIEGLIIQNYIANFAKGIGIYCTSSSTSNIQIVKNEIYNINVTNNSSSCNPLVVYGHSASNAAFFISNILIAENKVHDCNTGWSEGIQVNYDTRNFEIRSNEVYNITNIGIVAGGFHGGINRRATNGKILQNKVYNCKSPFAIAAGIYIDGAKNVTAERNTVYNCQKGMSINCETNGKTAENDTLRNNYVYLNTRGAFNIGGNAHTSSSGYVINSAIINNSTYQNFNPAIAAPGESSPINFGEITLYYAENSKVINNIFYAGAYNQLVNAQYPSTPSGFQMNYNLWFSDVSLYGESFRYYGCSSGDFNTFKACSNGPNSLFSTPYYQAPAQGNLNIRCASQAINAGSTVVYGGATDYSGTPRVRGTKIDIGADEFERYKHLSKASGNWLTPGTWALNLVPLPCDDVVIKSSHKVSLNNGQNARCKTLETEPNAVLDAPKGAVLLATPN</sequence>
<evidence type="ECO:0000256" key="4">
    <source>
        <dbReference type="SAM" id="SignalP"/>
    </source>
</evidence>
<proteinExistence type="predicted"/>